<feature type="domain" description="PNPLA" evidence="7">
    <location>
        <begin position="836"/>
        <end position="1025"/>
    </location>
</feature>
<organism evidence="8 9">
    <name type="scientific">Gigaspora rosea</name>
    <dbReference type="NCBI Taxonomy" id="44941"/>
    <lineage>
        <taxon>Eukaryota</taxon>
        <taxon>Fungi</taxon>
        <taxon>Fungi incertae sedis</taxon>
        <taxon>Mucoromycota</taxon>
        <taxon>Glomeromycotina</taxon>
        <taxon>Glomeromycetes</taxon>
        <taxon>Diversisporales</taxon>
        <taxon>Gigasporaceae</taxon>
        <taxon>Gigaspora</taxon>
    </lineage>
</organism>
<evidence type="ECO:0000256" key="5">
    <source>
        <dbReference type="SAM" id="MobiDB-lite"/>
    </source>
</evidence>
<dbReference type="InterPro" id="IPR016035">
    <property type="entry name" value="Acyl_Trfase/lysoPLipase"/>
</dbReference>
<feature type="compositionally biased region" description="Polar residues" evidence="5">
    <location>
        <begin position="106"/>
        <end position="118"/>
    </location>
</feature>
<accession>A0A397VN52</accession>
<dbReference type="STRING" id="44941.A0A397VN52"/>
<dbReference type="PROSITE" id="PS51635">
    <property type="entry name" value="PNPLA"/>
    <property type="match status" value="1"/>
</dbReference>
<protein>
    <recommendedName>
        <fullName evidence="7">PNPLA domain-containing protein</fullName>
    </recommendedName>
</protein>
<keyword evidence="6" id="KW-0812">Transmembrane</keyword>
<dbReference type="Pfam" id="PF01734">
    <property type="entry name" value="Patatin"/>
    <property type="match status" value="1"/>
</dbReference>
<feature type="coiled-coil region" evidence="4">
    <location>
        <begin position="672"/>
        <end position="699"/>
    </location>
</feature>
<evidence type="ECO:0000313" key="9">
    <source>
        <dbReference type="Proteomes" id="UP000266673"/>
    </source>
</evidence>
<dbReference type="Proteomes" id="UP000266673">
    <property type="component" value="Unassembled WGS sequence"/>
</dbReference>
<feature type="active site" description="Nucleophile" evidence="3">
    <location>
        <position position="874"/>
    </location>
</feature>
<keyword evidence="9" id="KW-1185">Reference proteome</keyword>
<dbReference type="SUPFAM" id="SSF48452">
    <property type="entry name" value="TPR-like"/>
    <property type="match status" value="1"/>
</dbReference>
<evidence type="ECO:0000256" key="3">
    <source>
        <dbReference type="PROSITE-ProRule" id="PRU01161"/>
    </source>
</evidence>
<proteinExistence type="inferred from homology"/>
<dbReference type="Gene3D" id="3.40.1090.10">
    <property type="entry name" value="Cytosolic phospholipase A2 catalytic domain"/>
    <property type="match status" value="1"/>
</dbReference>
<dbReference type="GO" id="GO:0004620">
    <property type="term" value="F:phospholipase activity"/>
    <property type="evidence" value="ECO:0007669"/>
    <property type="project" value="TreeGrafter"/>
</dbReference>
<dbReference type="GO" id="GO:0016042">
    <property type="term" value="P:lipid catabolic process"/>
    <property type="evidence" value="ECO:0007669"/>
    <property type="project" value="UniProtKB-UniRule"/>
</dbReference>
<dbReference type="PANTHER" id="PTHR32176">
    <property type="entry name" value="XYLOSE ISOMERASE"/>
    <property type="match status" value="1"/>
</dbReference>
<feature type="short sequence motif" description="GXGXXG" evidence="3">
    <location>
        <begin position="840"/>
        <end position="845"/>
    </location>
</feature>
<dbReference type="InterPro" id="IPR011990">
    <property type="entry name" value="TPR-like_helical_dom_sf"/>
</dbReference>
<keyword evidence="2 3" id="KW-0443">Lipid metabolism</keyword>
<name>A0A397VN52_9GLOM</name>
<dbReference type="SUPFAM" id="SSF52151">
    <property type="entry name" value="FabD/lysophospholipase-like"/>
    <property type="match status" value="1"/>
</dbReference>
<evidence type="ECO:0000256" key="6">
    <source>
        <dbReference type="SAM" id="Phobius"/>
    </source>
</evidence>
<feature type="region of interest" description="Disordered" evidence="5">
    <location>
        <begin position="105"/>
        <end position="132"/>
    </location>
</feature>
<keyword evidence="4" id="KW-0175">Coiled coil</keyword>
<keyword evidence="6" id="KW-0472">Membrane</keyword>
<evidence type="ECO:0000256" key="4">
    <source>
        <dbReference type="SAM" id="Coils"/>
    </source>
</evidence>
<dbReference type="GO" id="GO:0046486">
    <property type="term" value="P:glycerolipid metabolic process"/>
    <property type="evidence" value="ECO:0007669"/>
    <property type="project" value="UniProtKB-ARBA"/>
</dbReference>
<feature type="active site" description="Proton acceptor" evidence="3">
    <location>
        <position position="1012"/>
    </location>
</feature>
<dbReference type="Gene3D" id="1.25.40.10">
    <property type="entry name" value="Tetratricopeptide repeat domain"/>
    <property type="match status" value="1"/>
</dbReference>
<evidence type="ECO:0000256" key="1">
    <source>
        <dbReference type="ARBA" id="ARBA00010240"/>
    </source>
</evidence>
<feature type="short sequence motif" description="GXSXG" evidence="3">
    <location>
        <begin position="872"/>
        <end position="876"/>
    </location>
</feature>
<feature type="transmembrane region" description="Helical" evidence="6">
    <location>
        <begin position="327"/>
        <end position="350"/>
    </location>
</feature>
<dbReference type="PANTHER" id="PTHR32176:SF92">
    <property type="entry name" value="XYLOSE ISOMERASE"/>
    <property type="match status" value="1"/>
</dbReference>
<dbReference type="CDD" id="cd07199">
    <property type="entry name" value="Pat17_PNPLA8_PNPLA9_like"/>
    <property type="match status" value="1"/>
</dbReference>
<comment type="similarity">
    <text evidence="1">Belongs to the patatin family.</text>
</comment>
<comment type="caution">
    <text evidence="8">The sequence shown here is derived from an EMBL/GenBank/DDBJ whole genome shotgun (WGS) entry which is preliminary data.</text>
</comment>
<dbReference type="AlphaFoldDB" id="A0A397VN52"/>
<feature type="transmembrane region" description="Helical" evidence="6">
    <location>
        <begin position="356"/>
        <end position="383"/>
    </location>
</feature>
<evidence type="ECO:0000313" key="8">
    <source>
        <dbReference type="EMBL" id="RIB23920.1"/>
    </source>
</evidence>
<dbReference type="OrthoDB" id="1658288at2759"/>
<dbReference type="GO" id="GO:0047372">
    <property type="term" value="F:monoacylglycerol lipase activity"/>
    <property type="evidence" value="ECO:0007669"/>
    <property type="project" value="TreeGrafter"/>
</dbReference>
<evidence type="ECO:0000256" key="2">
    <source>
        <dbReference type="ARBA" id="ARBA00023098"/>
    </source>
</evidence>
<feature type="short sequence motif" description="DGA/G" evidence="3">
    <location>
        <begin position="1012"/>
        <end position="1014"/>
    </location>
</feature>
<keyword evidence="3" id="KW-0442">Lipid degradation</keyword>
<keyword evidence="6" id="KW-1133">Transmembrane helix</keyword>
<dbReference type="EMBL" id="QKWP01000238">
    <property type="protein sequence ID" value="RIB23920.1"/>
    <property type="molecule type" value="Genomic_DNA"/>
</dbReference>
<gene>
    <name evidence="8" type="ORF">C2G38_2287274</name>
</gene>
<keyword evidence="3" id="KW-0378">Hydrolase</keyword>
<reference evidence="8 9" key="1">
    <citation type="submission" date="2018-06" db="EMBL/GenBank/DDBJ databases">
        <title>Comparative genomics reveals the genomic features of Rhizophagus irregularis, R. cerebriforme, R. diaphanum and Gigaspora rosea, and their symbiotic lifestyle signature.</title>
        <authorList>
            <person name="Morin E."/>
            <person name="San Clemente H."/>
            <person name="Chen E.C.H."/>
            <person name="De La Providencia I."/>
            <person name="Hainaut M."/>
            <person name="Kuo A."/>
            <person name="Kohler A."/>
            <person name="Murat C."/>
            <person name="Tang N."/>
            <person name="Roy S."/>
            <person name="Loubradou J."/>
            <person name="Henrissat B."/>
            <person name="Grigoriev I.V."/>
            <person name="Corradi N."/>
            <person name="Roux C."/>
            <person name="Martin F.M."/>
        </authorList>
    </citation>
    <scope>NUCLEOTIDE SEQUENCE [LARGE SCALE GENOMIC DNA]</scope>
    <source>
        <strain evidence="8 9">DAOM 194757</strain>
    </source>
</reference>
<dbReference type="InterPro" id="IPR002641">
    <property type="entry name" value="PNPLA_dom"/>
</dbReference>
<evidence type="ECO:0000259" key="7">
    <source>
        <dbReference type="PROSITE" id="PS51635"/>
    </source>
</evidence>
<sequence length="1089" mass="124243">MVSKIENFFLEIENSIKLQFKNKVSNQLEIIQKFKEGKDLIDDLEDEIEEKKYKLFRYKYHSIYASYLNTIGEVKNASKQERLAKKYETCSQKTESEVEPIPFMQNAFSPEGSSTQNSTHEENTTQDFDSEEYTTQDFNFKENTIQDFNSKENTTQEDVEAELKKIQKILGDEGIKSFRDAFKKFNENKVPKTFEDYHEIVSYENSQNITQEFVEAKNIYDKVKGGDTTKETSKPSTEISNPSTVILKPSTEIIKPSSEIKDKLTLMLVKKDQELSLYEKKNFQGSIGDDLGKIGTEFMINANRDVVRYKASRQEILHAKCRAQKHITLGTMTISTGAGVGIVAALAGFVEISEAAVIIGAGASLCPVVTILAGVATLGLGIWGGKMLWKRGNLILEEPKIREKLNQIMVNALAAYDHKNYQEFLIALSTPYVNNVSLLKFETPAIRVVISPEEIIDKLINHGFRSDGIAYLLNLIGEVLISGKIKLENQTMKDLKALAKIVFDGVLNKRLVDEAVTLDNRIRELRKSYQPLSQFRDFFSLEAYRDIAQENKDDARKMPFQSRLEEMRNTARINIAIFYIMDTGDDEREQAIKIIKAVRDSINTNFQFVGTAKLRLEVLEDFLWVISGSELPEESIEISPTTFPKAIKSIQDIDNDEYVLYLNNKLQQTTSYQEKIQLYNDLAANYEQLAEKEDKINKLMGLRHWHAAQKNYENARRIDSENPNSALGYAKCLLKLSKYTQLIQLPNASPSMALLSDYWRLCSIAYCKQANYDKAEEYITEALIKDNNNILAVKQRELIMKLGKNRYKKEEKKSIKYEEDYFKNSRSNESPVYNILSIDGGGIRGVLPALWLKEIENRSHRPISHLFNMIAGTSTGGFTAAGLSVPYSLYSRWKLSDFKPKFSASDILNTYLNESRKLFATDNTWCYFDPKYTDKSRSQLFKDLFSETKLSHALTKLIVPTVNENDLAQPHLFKSYNASSKNDTFYDALMATTASPTFFSHHNIKNKGVFLDGGVLINNPTITAYTEATQYYYVAIEKISVLSLEIGYQYIEELDDSDENPINKLVESLQKSQNIPNEITEITTTTTFI</sequence>